<dbReference type="SUPFAM" id="SSF110849">
    <property type="entry name" value="ParB/Sulfiredoxin"/>
    <property type="match status" value="1"/>
</dbReference>
<dbReference type="Pfam" id="PF23552">
    <property type="entry name" value="ParB_C"/>
    <property type="match status" value="1"/>
</dbReference>
<evidence type="ECO:0000256" key="3">
    <source>
        <dbReference type="ARBA" id="ARBA00023125"/>
    </source>
</evidence>
<feature type="domain" description="ParB-like N-terminal" evidence="5">
    <location>
        <begin position="61"/>
        <end position="151"/>
    </location>
</feature>
<dbReference type="GO" id="GO:0003677">
    <property type="term" value="F:DNA binding"/>
    <property type="evidence" value="ECO:0007669"/>
    <property type="project" value="UniProtKB-KW"/>
</dbReference>
<feature type="region of interest" description="Disordered" evidence="4">
    <location>
        <begin position="1"/>
        <end position="20"/>
    </location>
</feature>
<evidence type="ECO:0000313" key="7">
    <source>
        <dbReference type="Proteomes" id="UP000190423"/>
    </source>
</evidence>
<sequence>MAKKGGLGRGLDALLGGRPAEQNEEINSAVNGFSSAESRSAAVTPTAGLPAGIEVDENGGLWVSPNLLIPNPKQPRKDFRQKELEELADSIREHGVIEPILVEKTDGDNFYIIAGERRTRAAKIAGVDKVPVQIRKYDEIKKLEVALIENIQRSDLNPIEEAQAYYDLMQLGDLTQEDVARRVGKKRPTIANAVRLLKLPEDMQKSLVEGQISAGHARALLSVTNVADMRILFGKIIGSGLSVHDTEELAQQYNNGGRASAKKPAKKPEKKDPDIAEIEQKFIEVFGTKVILKGTVDKGSIQIDYFSRQDLDRLYNVIVCQS</sequence>
<accession>A0A1T4K0Y0</accession>
<dbReference type="Gene3D" id="3.90.1530.30">
    <property type="match status" value="1"/>
</dbReference>
<dbReference type="EMBL" id="FUWG01000006">
    <property type="protein sequence ID" value="SJZ36132.1"/>
    <property type="molecule type" value="Genomic_DNA"/>
</dbReference>
<evidence type="ECO:0000256" key="2">
    <source>
        <dbReference type="ARBA" id="ARBA00022829"/>
    </source>
</evidence>
<dbReference type="InterPro" id="IPR004437">
    <property type="entry name" value="ParB/RepB/Spo0J"/>
</dbReference>
<dbReference type="PANTHER" id="PTHR33375:SF1">
    <property type="entry name" value="CHROMOSOME-PARTITIONING PROTEIN PARB-RELATED"/>
    <property type="match status" value="1"/>
</dbReference>
<dbReference type="GO" id="GO:0005694">
    <property type="term" value="C:chromosome"/>
    <property type="evidence" value="ECO:0007669"/>
    <property type="project" value="TreeGrafter"/>
</dbReference>
<evidence type="ECO:0000256" key="4">
    <source>
        <dbReference type="SAM" id="MobiDB-lite"/>
    </source>
</evidence>
<dbReference type="OrthoDB" id="9802051at2"/>
<keyword evidence="2" id="KW-0159">Chromosome partition</keyword>
<dbReference type="RefSeq" id="WP_078932835.1">
    <property type="nucleotide sequence ID" value="NZ_FUWG01000006.1"/>
</dbReference>
<dbReference type="InterPro" id="IPR003115">
    <property type="entry name" value="ParB_N"/>
</dbReference>
<dbReference type="NCBIfam" id="TIGR00180">
    <property type="entry name" value="parB_part"/>
    <property type="match status" value="1"/>
</dbReference>
<comment type="similarity">
    <text evidence="1">Belongs to the ParB family.</text>
</comment>
<dbReference type="AlphaFoldDB" id="A0A1T4K0Y0"/>
<dbReference type="FunFam" id="3.90.1530.30:FF:000001">
    <property type="entry name" value="Chromosome partitioning protein ParB"/>
    <property type="match status" value="1"/>
</dbReference>
<dbReference type="InterPro" id="IPR036086">
    <property type="entry name" value="ParB/Sulfiredoxin_sf"/>
</dbReference>
<evidence type="ECO:0000259" key="5">
    <source>
        <dbReference type="SMART" id="SM00470"/>
    </source>
</evidence>
<reference evidence="6 7" key="1">
    <citation type="submission" date="2017-02" db="EMBL/GenBank/DDBJ databases">
        <authorList>
            <person name="Peterson S.W."/>
        </authorList>
    </citation>
    <scope>NUCLEOTIDE SEQUENCE [LARGE SCALE GENOMIC DNA]</scope>
    <source>
        <strain evidence="6 7">ATCC BAA-908</strain>
    </source>
</reference>
<protein>
    <submittedName>
        <fullName evidence="6">Chromosome partitioning protein, ParB family</fullName>
    </submittedName>
</protein>
<dbReference type="Proteomes" id="UP000190423">
    <property type="component" value="Unassembled WGS sequence"/>
</dbReference>
<dbReference type="InterPro" id="IPR057240">
    <property type="entry name" value="ParB_dimer_C"/>
</dbReference>
<proteinExistence type="inferred from homology"/>
<evidence type="ECO:0000313" key="6">
    <source>
        <dbReference type="EMBL" id="SJZ36132.1"/>
    </source>
</evidence>
<dbReference type="CDD" id="cd16393">
    <property type="entry name" value="SPO0J_N"/>
    <property type="match status" value="1"/>
</dbReference>
<dbReference type="InterPro" id="IPR041468">
    <property type="entry name" value="HTH_ParB/Spo0J"/>
</dbReference>
<evidence type="ECO:0000256" key="1">
    <source>
        <dbReference type="ARBA" id="ARBA00006295"/>
    </source>
</evidence>
<dbReference type="InterPro" id="IPR050336">
    <property type="entry name" value="Chromosome_partition/occlusion"/>
</dbReference>
<dbReference type="GO" id="GO:0045881">
    <property type="term" value="P:positive regulation of sporulation resulting in formation of a cellular spore"/>
    <property type="evidence" value="ECO:0007669"/>
    <property type="project" value="TreeGrafter"/>
</dbReference>
<dbReference type="STRING" id="261392.SAMN02745149_00933"/>
<organism evidence="6 7">
    <name type="scientific">Treponema porcinum</name>
    <dbReference type="NCBI Taxonomy" id="261392"/>
    <lineage>
        <taxon>Bacteria</taxon>
        <taxon>Pseudomonadati</taxon>
        <taxon>Spirochaetota</taxon>
        <taxon>Spirochaetia</taxon>
        <taxon>Spirochaetales</taxon>
        <taxon>Treponemataceae</taxon>
        <taxon>Treponema</taxon>
    </lineage>
</organism>
<dbReference type="SMART" id="SM00470">
    <property type="entry name" value="ParB"/>
    <property type="match status" value="1"/>
</dbReference>
<dbReference type="Pfam" id="PF02195">
    <property type="entry name" value="ParB_N"/>
    <property type="match status" value="1"/>
</dbReference>
<feature type="region of interest" description="Disordered" evidence="4">
    <location>
        <begin position="254"/>
        <end position="273"/>
    </location>
</feature>
<dbReference type="FunFam" id="1.10.10.2830:FF:000001">
    <property type="entry name" value="Chromosome partitioning protein ParB"/>
    <property type="match status" value="1"/>
</dbReference>
<dbReference type="GeneID" id="78316233"/>
<dbReference type="GO" id="GO:0007059">
    <property type="term" value="P:chromosome segregation"/>
    <property type="evidence" value="ECO:0007669"/>
    <property type="project" value="UniProtKB-KW"/>
</dbReference>
<dbReference type="Gene3D" id="1.10.10.2830">
    <property type="match status" value="1"/>
</dbReference>
<keyword evidence="3" id="KW-0238">DNA-binding</keyword>
<name>A0A1T4K0Y0_TREPO</name>
<dbReference type="Pfam" id="PF17762">
    <property type="entry name" value="HTH_ParB"/>
    <property type="match status" value="1"/>
</dbReference>
<dbReference type="PANTHER" id="PTHR33375">
    <property type="entry name" value="CHROMOSOME-PARTITIONING PROTEIN PARB-RELATED"/>
    <property type="match status" value="1"/>
</dbReference>
<keyword evidence="7" id="KW-1185">Reference proteome</keyword>
<gene>
    <name evidence="6" type="ORF">SAMN02745149_00933</name>
</gene>